<name>A0ABP9IW82_9ACTN</name>
<reference evidence="2" key="1">
    <citation type="journal article" date="2019" name="Int. J. Syst. Evol. Microbiol.">
        <title>The Global Catalogue of Microorganisms (GCM) 10K type strain sequencing project: providing services to taxonomists for standard genome sequencing and annotation.</title>
        <authorList>
            <consortium name="The Broad Institute Genomics Platform"/>
            <consortium name="The Broad Institute Genome Sequencing Center for Infectious Disease"/>
            <person name="Wu L."/>
            <person name="Ma J."/>
        </authorList>
    </citation>
    <scope>NUCLEOTIDE SEQUENCE [LARGE SCALE GENOMIC DNA]</scope>
    <source>
        <strain evidence="2">JCM 18409</strain>
    </source>
</reference>
<gene>
    <name evidence="1" type="ORF">GCM10023335_34600</name>
</gene>
<organism evidence="1 2">
    <name type="scientific">Streptomyces siamensis</name>
    <dbReference type="NCBI Taxonomy" id="1274986"/>
    <lineage>
        <taxon>Bacteria</taxon>
        <taxon>Bacillati</taxon>
        <taxon>Actinomycetota</taxon>
        <taxon>Actinomycetes</taxon>
        <taxon>Kitasatosporales</taxon>
        <taxon>Streptomycetaceae</taxon>
        <taxon>Streptomyces</taxon>
    </lineage>
</organism>
<evidence type="ECO:0000313" key="1">
    <source>
        <dbReference type="EMBL" id="GAA5012521.1"/>
    </source>
</evidence>
<evidence type="ECO:0000313" key="2">
    <source>
        <dbReference type="Proteomes" id="UP001501759"/>
    </source>
</evidence>
<sequence length="51" mass="4941">MAAALAAGGRLVNDSDAPSNWVLAGPEGNGACDGVACLSENVAARRDQAAG</sequence>
<dbReference type="EMBL" id="BAABKB010000010">
    <property type="protein sequence ID" value="GAA5012521.1"/>
    <property type="molecule type" value="Genomic_DNA"/>
</dbReference>
<dbReference type="Proteomes" id="UP001501759">
    <property type="component" value="Unassembled WGS sequence"/>
</dbReference>
<comment type="caution">
    <text evidence="1">The sequence shown here is derived from an EMBL/GenBank/DDBJ whole genome shotgun (WGS) entry which is preliminary data.</text>
</comment>
<accession>A0ABP9IW82</accession>
<protein>
    <submittedName>
        <fullName evidence="1">Uncharacterized protein</fullName>
    </submittedName>
</protein>
<keyword evidence="2" id="KW-1185">Reference proteome</keyword>
<proteinExistence type="predicted"/>